<evidence type="ECO:0000256" key="1">
    <source>
        <dbReference type="SAM" id="MobiDB-lite"/>
    </source>
</evidence>
<dbReference type="PROSITE" id="PS51318">
    <property type="entry name" value="TAT"/>
    <property type="match status" value="1"/>
</dbReference>
<comment type="caution">
    <text evidence="2">The sequence shown here is derived from an EMBL/GenBank/DDBJ whole genome shotgun (WGS) entry which is preliminary data.</text>
</comment>
<feature type="compositionally biased region" description="Pro residues" evidence="1">
    <location>
        <begin position="1"/>
        <end position="13"/>
    </location>
</feature>
<protein>
    <submittedName>
        <fullName evidence="2">PhoX family phosphatase</fullName>
    </submittedName>
</protein>
<dbReference type="Pfam" id="PF05787">
    <property type="entry name" value="PhoX"/>
    <property type="match status" value="1"/>
</dbReference>
<feature type="region of interest" description="Disordered" evidence="1">
    <location>
        <begin position="1"/>
        <end position="22"/>
    </location>
</feature>
<gene>
    <name evidence="2" type="ORF">JQN84_15070</name>
</gene>
<reference evidence="2 3" key="1">
    <citation type="submission" date="2021-02" db="EMBL/GenBank/DDBJ databases">
        <authorList>
            <person name="Lee D.-H."/>
        </authorList>
    </citation>
    <scope>NUCLEOTIDE SEQUENCE [LARGE SCALE GENOMIC DNA]</scope>
    <source>
        <strain evidence="2 3">MMS20-R2-29</strain>
    </source>
</reference>
<evidence type="ECO:0000313" key="2">
    <source>
        <dbReference type="EMBL" id="MBM7083840.1"/>
    </source>
</evidence>
<dbReference type="RefSeq" id="WP_204959029.1">
    <property type="nucleotide sequence ID" value="NZ_JAFEUO010000004.1"/>
</dbReference>
<evidence type="ECO:0000313" key="3">
    <source>
        <dbReference type="Proteomes" id="UP000809587"/>
    </source>
</evidence>
<dbReference type="EMBL" id="JAFEUO010000004">
    <property type="protein sequence ID" value="MBM7083840.1"/>
    <property type="molecule type" value="Genomic_DNA"/>
</dbReference>
<dbReference type="Proteomes" id="UP000809587">
    <property type="component" value="Unassembled WGS sequence"/>
</dbReference>
<organism evidence="2 3">
    <name type="scientific">Micromonospora humidisoli</name>
    <dbReference type="NCBI Taxonomy" id="2807622"/>
    <lineage>
        <taxon>Bacteria</taxon>
        <taxon>Bacillati</taxon>
        <taxon>Actinomycetota</taxon>
        <taxon>Actinomycetes</taxon>
        <taxon>Micromonosporales</taxon>
        <taxon>Micromonosporaceae</taxon>
        <taxon>Micromonospora</taxon>
    </lineage>
</organism>
<feature type="region of interest" description="Disordered" evidence="1">
    <location>
        <begin position="597"/>
        <end position="624"/>
    </location>
</feature>
<dbReference type="SUPFAM" id="SSF63829">
    <property type="entry name" value="Calcium-dependent phosphotriesterase"/>
    <property type="match status" value="1"/>
</dbReference>
<keyword evidence="3" id="KW-1185">Reference proteome</keyword>
<name>A0ABS2JBD6_9ACTN</name>
<accession>A0ABS2JBD6</accession>
<dbReference type="InterPro" id="IPR008557">
    <property type="entry name" value="PhoX"/>
</dbReference>
<dbReference type="InterPro" id="IPR006311">
    <property type="entry name" value="TAT_signal"/>
</dbReference>
<dbReference type="PANTHER" id="PTHR35399">
    <property type="entry name" value="SLR8030 PROTEIN"/>
    <property type="match status" value="1"/>
</dbReference>
<proteinExistence type="predicted"/>
<sequence length="638" mass="69214">MSRPVTPSPGPLPEPDDISANPSGNRLFADVLTVRLSRRTALTGGVVAAAGFLGAGAAGGEAAAAGGARQRRRLLGFQPVEISSADTLTVPDGYTAQVLIPWGTPIRANGPAWRRDAANTAAEQAQQIGMSHDGMRFFPLGPDRGLLVLNHEYADQLLLFPDGDAVMTAEKVAKSLAAHGVSVVEVALRRGRWELVDSRLNRRVTMATPVRFAGPVAGDHPSLRTGAEPRGTLNNCSCGATPWGTYLTCEENWNEYFATDDPSWVPTPEQARYGVTREGYGYRWHQGDPRFDLAATPHEVNRFGWVVEIDPRDPTAKPVKRTALGRIKHETATVTESRGRVVVYTGDDQVGEYIYKFVSAGRWRTMRATGRHPLDHGTLYVARFDDDGTGRWLALAHGTGPLTVANGWRDQADVLLRTRQAADAVGATPMDRPEWIAVHPHTNEVYATLSNGPGFPNAANPRQPNPFGHIVRWRERHGDATATTFEWDIFLLAGDPAFDPSVPLDAAGMFGSPDGLAFDGDGRLWIQSDISNSSLNNPRTYYVNLGNNAVLAADPVTGEVRRFAVGPRGCEMSGISFTPDHRTMFVNVQHPGEAVATMDRPTPQNPRAVSNWPDADPDGRPRSATVAIRRRDGGVIGR</sequence>
<dbReference type="PANTHER" id="PTHR35399:SF2">
    <property type="entry name" value="DUF839 DOMAIN-CONTAINING PROTEIN"/>
    <property type="match status" value="1"/>
</dbReference>